<dbReference type="AlphaFoldDB" id="A0A540VM44"/>
<dbReference type="Pfam" id="PF08352">
    <property type="entry name" value="oligo_HPY"/>
    <property type="match status" value="1"/>
</dbReference>
<evidence type="ECO:0000256" key="4">
    <source>
        <dbReference type="ARBA" id="ARBA00022840"/>
    </source>
</evidence>
<dbReference type="PROSITE" id="PS50893">
    <property type="entry name" value="ABC_TRANSPORTER_2"/>
    <property type="match status" value="1"/>
</dbReference>
<dbReference type="InParanoid" id="A0A540VM44"/>
<keyword evidence="3" id="KW-0547">Nucleotide-binding</keyword>
<evidence type="ECO:0000256" key="2">
    <source>
        <dbReference type="ARBA" id="ARBA00022448"/>
    </source>
</evidence>
<comment type="caution">
    <text evidence="6">The sequence shown here is derived from an EMBL/GenBank/DDBJ whole genome shotgun (WGS) entry which is preliminary data.</text>
</comment>
<dbReference type="SUPFAM" id="SSF52540">
    <property type="entry name" value="P-loop containing nucleoside triphosphate hydrolases"/>
    <property type="match status" value="1"/>
</dbReference>
<dbReference type="InterPro" id="IPR003439">
    <property type="entry name" value="ABC_transporter-like_ATP-bd"/>
</dbReference>
<gene>
    <name evidence="6" type="ORF">FKZ61_01520</name>
</gene>
<dbReference type="InterPro" id="IPR027417">
    <property type="entry name" value="P-loop_NTPase"/>
</dbReference>
<dbReference type="GO" id="GO:0005524">
    <property type="term" value="F:ATP binding"/>
    <property type="evidence" value="ECO:0007669"/>
    <property type="project" value="UniProtKB-KW"/>
</dbReference>
<name>A0A540VM44_9CHLR</name>
<dbReference type="InterPro" id="IPR017871">
    <property type="entry name" value="ABC_transporter-like_CS"/>
</dbReference>
<dbReference type="SMART" id="SM00382">
    <property type="entry name" value="AAA"/>
    <property type="match status" value="1"/>
</dbReference>
<dbReference type="OrthoDB" id="9802264at2"/>
<accession>A0A540VM44</accession>
<dbReference type="EMBL" id="VIGC01000002">
    <property type="protein sequence ID" value="TQE97766.1"/>
    <property type="molecule type" value="Genomic_DNA"/>
</dbReference>
<feature type="domain" description="ABC transporter" evidence="5">
    <location>
        <begin position="2"/>
        <end position="251"/>
    </location>
</feature>
<keyword evidence="4 6" id="KW-0067">ATP-binding</keyword>
<dbReference type="FunFam" id="3.40.50.300:FF:000016">
    <property type="entry name" value="Oligopeptide ABC transporter ATP-binding component"/>
    <property type="match status" value="1"/>
</dbReference>
<dbReference type="PANTHER" id="PTHR43067">
    <property type="entry name" value="OLIGOPEPTIDE/DIPEPTIDE ABC TRANSPORTER, ATPASE SUBUNIT"/>
    <property type="match status" value="1"/>
</dbReference>
<protein>
    <submittedName>
        <fullName evidence="6">ABC transporter ATP-binding protein</fullName>
    </submittedName>
</protein>
<evidence type="ECO:0000313" key="6">
    <source>
        <dbReference type="EMBL" id="TQE97766.1"/>
    </source>
</evidence>
<dbReference type="InterPro" id="IPR003593">
    <property type="entry name" value="AAA+_ATPase"/>
</dbReference>
<dbReference type="CDD" id="cd03257">
    <property type="entry name" value="ABC_NikE_OppD_transporters"/>
    <property type="match status" value="1"/>
</dbReference>
<dbReference type="GO" id="GO:0016887">
    <property type="term" value="F:ATP hydrolysis activity"/>
    <property type="evidence" value="ECO:0007669"/>
    <property type="project" value="InterPro"/>
</dbReference>
<dbReference type="NCBIfam" id="TIGR01727">
    <property type="entry name" value="oligo_HPY"/>
    <property type="match status" value="1"/>
</dbReference>
<keyword evidence="2" id="KW-0813">Transport</keyword>
<reference evidence="6 7" key="1">
    <citation type="submission" date="2019-06" db="EMBL/GenBank/DDBJ databases">
        <title>Genome sequence of Litorilinea aerophila BAA-2444.</title>
        <authorList>
            <person name="Maclea K.S."/>
            <person name="Maurais E.G."/>
            <person name="Iannazzi L.C."/>
        </authorList>
    </citation>
    <scope>NUCLEOTIDE SEQUENCE [LARGE SCALE GENOMIC DNA]</scope>
    <source>
        <strain evidence="6 7">ATCC BAA-2444</strain>
    </source>
</reference>
<evidence type="ECO:0000313" key="7">
    <source>
        <dbReference type="Proteomes" id="UP000317371"/>
    </source>
</evidence>
<evidence type="ECO:0000256" key="1">
    <source>
        <dbReference type="ARBA" id="ARBA00005417"/>
    </source>
</evidence>
<dbReference type="Pfam" id="PF00005">
    <property type="entry name" value="ABC_tran"/>
    <property type="match status" value="1"/>
</dbReference>
<evidence type="ECO:0000256" key="3">
    <source>
        <dbReference type="ARBA" id="ARBA00022741"/>
    </source>
</evidence>
<comment type="similarity">
    <text evidence="1">Belongs to the ABC transporter superfamily.</text>
</comment>
<dbReference type="PROSITE" id="PS00211">
    <property type="entry name" value="ABC_TRANSPORTER_1"/>
    <property type="match status" value="1"/>
</dbReference>
<dbReference type="PANTHER" id="PTHR43067:SF3">
    <property type="entry name" value="MALTOSE ABC TRANSPORTER, ATP-BINDING PROTEIN"/>
    <property type="match status" value="1"/>
</dbReference>
<keyword evidence="7" id="KW-1185">Reference proteome</keyword>
<dbReference type="GO" id="GO:0015833">
    <property type="term" value="P:peptide transport"/>
    <property type="evidence" value="ECO:0007669"/>
    <property type="project" value="InterPro"/>
</dbReference>
<proteinExistence type="inferred from homology"/>
<dbReference type="Proteomes" id="UP000317371">
    <property type="component" value="Unassembled WGS sequence"/>
</dbReference>
<dbReference type="InterPro" id="IPR013563">
    <property type="entry name" value="Oligopep_ABC_C"/>
</dbReference>
<evidence type="ECO:0000259" key="5">
    <source>
        <dbReference type="PROSITE" id="PS50893"/>
    </source>
</evidence>
<organism evidence="6 7">
    <name type="scientific">Litorilinea aerophila</name>
    <dbReference type="NCBI Taxonomy" id="1204385"/>
    <lineage>
        <taxon>Bacteria</taxon>
        <taxon>Bacillati</taxon>
        <taxon>Chloroflexota</taxon>
        <taxon>Caldilineae</taxon>
        <taxon>Caldilineales</taxon>
        <taxon>Caldilineaceae</taxon>
        <taxon>Litorilinea</taxon>
    </lineage>
</organism>
<sequence length="331" mass="36063">MLQVIDLRVYYHTARGPVKAVDGVSFNLQAGSRLGLVGESGSGKSTMALALMRLIKPPGRIEGGQILLNGVDLARLSEEEMRHIRLSEISMIPQGAMNSLNPVVRIRQQIIDGMLAHGVQMTRREMDARVAQVLEWVDLEPDVANMYPHELSGGMKQRVCIAIAISLRPKVIIADEPTSALDVVIQRQVMETLTRVQEELGAAVILIGHDIGLMVQSVERLAVMYGGKIAEMGTIRELFQTPRHPYTRLLIQSLPRLGKKGQLQGIPGLAPSLLNAPTGCLFHPRCPEAMEICRQQTPALSREPSGRVVACHLYDASGMPVPAASQEGGNP</sequence>
<dbReference type="Gene3D" id="3.40.50.300">
    <property type="entry name" value="P-loop containing nucleotide triphosphate hydrolases"/>
    <property type="match status" value="1"/>
</dbReference>